<organism evidence="1 2">
    <name type="scientific">Staphylococcus succinus</name>
    <dbReference type="NCBI Taxonomy" id="61015"/>
    <lineage>
        <taxon>Bacteria</taxon>
        <taxon>Bacillati</taxon>
        <taxon>Bacillota</taxon>
        <taxon>Bacilli</taxon>
        <taxon>Bacillales</taxon>
        <taxon>Staphylococcaceae</taxon>
        <taxon>Staphylococcus</taxon>
    </lineage>
</organism>
<protein>
    <submittedName>
        <fullName evidence="1">Uncharacterized protein</fullName>
    </submittedName>
</protein>
<evidence type="ECO:0000313" key="2">
    <source>
        <dbReference type="Proteomes" id="UP000241960"/>
    </source>
</evidence>
<gene>
    <name evidence="1" type="ORF">BU058_13335</name>
</gene>
<accession>A0A9Q6MUC2</accession>
<dbReference type="EMBL" id="PZFQ01000099">
    <property type="protein sequence ID" value="PTI73258.1"/>
    <property type="molecule type" value="Genomic_DNA"/>
</dbReference>
<proteinExistence type="predicted"/>
<dbReference type="AlphaFoldDB" id="A0A9Q6MUC2"/>
<reference evidence="1 2" key="1">
    <citation type="journal article" date="2016" name="Front. Microbiol.">
        <title>Comprehensive Phylogenetic Analysis of Bovine Non-aureus Staphylococci Species Based on Whole-Genome Sequencing.</title>
        <authorList>
            <person name="Naushad S."/>
            <person name="Barkema H.W."/>
            <person name="Luby C."/>
            <person name="Condas L.A."/>
            <person name="Nobrega D.B."/>
            <person name="Carson D.A."/>
            <person name="De Buck J."/>
        </authorList>
    </citation>
    <scope>NUCLEOTIDE SEQUENCE [LARGE SCALE GENOMIC DNA]</scope>
    <source>
        <strain evidence="1 2">SNUC 1231</strain>
    </source>
</reference>
<name>A0A9Q6MUC2_9STAP</name>
<comment type="caution">
    <text evidence="1">The sequence shown here is derived from an EMBL/GenBank/DDBJ whole genome shotgun (WGS) entry which is preliminary data.</text>
</comment>
<dbReference type="Proteomes" id="UP000241960">
    <property type="component" value="Unassembled WGS sequence"/>
</dbReference>
<dbReference type="RefSeq" id="WP_107545454.1">
    <property type="nucleotide sequence ID" value="NZ_JAMWUX010000001.1"/>
</dbReference>
<sequence>MSEYKQTITKLILSDISGYKIHKETGRSQTVLSILRKGTRDLDNLTLKTTEKLYEYAGTHLN</sequence>
<evidence type="ECO:0000313" key="1">
    <source>
        <dbReference type="EMBL" id="PTI73258.1"/>
    </source>
</evidence>